<dbReference type="InterPro" id="IPR039331">
    <property type="entry name" value="PAPs-like"/>
</dbReference>
<dbReference type="Gene3D" id="2.60.220.30">
    <property type="match status" value="1"/>
</dbReference>
<dbReference type="STRING" id="335541.Swol_1967"/>
<keyword evidence="6" id="KW-1185">Reference proteome</keyword>
<dbReference type="SUPFAM" id="SSF56300">
    <property type="entry name" value="Metallo-dependent phosphatases"/>
    <property type="match status" value="1"/>
</dbReference>
<dbReference type="InterPro" id="IPR001119">
    <property type="entry name" value="SLH_dom"/>
</dbReference>
<organism evidence="5 6">
    <name type="scientific">Syntrophomonas wolfei subsp. wolfei (strain DSM 2245B / Goettingen)</name>
    <dbReference type="NCBI Taxonomy" id="335541"/>
    <lineage>
        <taxon>Bacteria</taxon>
        <taxon>Bacillati</taxon>
        <taxon>Bacillota</taxon>
        <taxon>Clostridia</taxon>
        <taxon>Eubacteriales</taxon>
        <taxon>Syntrophomonadaceae</taxon>
        <taxon>Syntrophomonas</taxon>
    </lineage>
</organism>
<evidence type="ECO:0000256" key="3">
    <source>
        <dbReference type="SAM" id="SignalP"/>
    </source>
</evidence>
<dbReference type="eggNOG" id="COG1409">
    <property type="taxonomic scope" value="Bacteria"/>
</dbReference>
<dbReference type="InterPro" id="IPR011432">
    <property type="entry name" value="Shr-like_HID"/>
</dbReference>
<dbReference type="InterPro" id="IPR036374">
    <property type="entry name" value="OxRdtase_Mopterin-bd_sf"/>
</dbReference>
<dbReference type="Pfam" id="PF13287">
    <property type="entry name" value="Fn3_assoc"/>
    <property type="match status" value="1"/>
</dbReference>
<dbReference type="Pfam" id="PF16656">
    <property type="entry name" value="Pur_ac_phosph_N"/>
    <property type="match status" value="1"/>
</dbReference>
<dbReference type="eggNOG" id="COG2041">
    <property type="taxonomic scope" value="Bacteria"/>
</dbReference>
<dbReference type="Pfam" id="PF07550">
    <property type="entry name" value="Shr-like_HID"/>
    <property type="match status" value="1"/>
</dbReference>
<protein>
    <recommendedName>
        <fullName evidence="4">SLH domain-containing protein</fullName>
    </recommendedName>
</protein>
<dbReference type="SUPFAM" id="SSF49363">
    <property type="entry name" value="Purple acid phosphatase, N-terminal domain"/>
    <property type="match status" value="1"/>
</dbReference>
<feature type="chain" id="PRO_5004168785" description="SLH domain-containing protein" evidence="3">
    <location>
        <begin position="41"/>
        <end position="1194"/>
    </location>
</feature>
<evidence type="ECO:0000313" key="5">
    <source>
        <dbReference type="EMBL" id="ABI69264.1"/>
    </source>
</evidence>
<evidence type="ECO:0000256" key="1">
    <source>
        <dbReference type="ARBA" id="ARBA00022729"/>
    </source>
</evidence>
<dbReference type="GO" id="GO:0003993">
    <property type="term" value="F:acid phosphatase activity"/>
    <property type="evidence" value="ECO:0007669"/>
    <property type="project" value="InterPro"/>
</dbReference>
<gene>
    <name evidence="5" type="ordered locus">Swol_1967</name>
</gene>
<proteinExistence type="predicted"/>
<dbReference type="AlphaFoldDB" id="Q0AVJ0"/>
<name>Q0AVJ0_SYNWW</name>
<feature type="domain" description="SLH" evidence="4">
    <location>
        <begin position="1135"/>
        <end position="1194"/>
    </location>
</feature>
<dbReference type="SUPFAM" id="SSF56524">
    <property type="entry name" value="Oxidoreductase molybdopterin-binding domain"/>
    <property type="match status" value="1"/>
</dbReference>
<dbReference type="PANTHER" id="PTHR22953">
    <property type="entry name" value="ACID PHOSPHATASE RELATED"/>
    <property type="match status" value="1"/>
</dbReference>
<dbReference type="InterPro" id="IPR015914">
    <property type="entry name" value="PAPs_N"/>
</dbReference>
<keyword evidence="2" id="KW-0677">Repeat</keyword>
<dbReference type="InterPro" id="IPR004843">
    <property type="entry name" value="Calcineurin-like_PHP"/>
</dbReference>
<dbReference type="Pfam" id="PF00395">
    <property type="entry name" value="SLH"/>
    <property type="match status" value="3"/>
</dbReference>
<dbReference type="PROSITE" id="PS51272">
    <property type="entry name" value="SLH"/>
    <property type="match status" value="3"/>
</dbReference>
<dbReference type="EMBL" id="CP000448">
    <property type="protein sequence ID" value="ABI69264.1"/>
    <property type="molecule type" value="Genomic_DNA"/>
</dbReference>
<reference evidence="6" key="1">
    <citation type="journal article" date="2010" name="Environ. Microbiol.">
        <title>The genome of Syntrophomonas wolfei: new insights into syntrophic metabolism and biohydrogen production.</title>
        <authorList>
            <person name="Sieber J.R."/>
            <person name="Sims D.R."/>
            <person name="Han C."/>
            <person name="Kim E."/>
            <person name="Lykidis A."/>
            <person name="Lapidus A.L."/>
            <person name="McDonnald E."/>
            <person name="Rohlin L."/>
            <person name="Culley D.E."/>
            <person name="Gunsalus R."/>
            <person name="McInerney M.J."/>
        </authorList>
    </citation>
    <scope>NUCLEOTIDE SEQUENCE [LARGE SCALE GENOMIC DNA]</scope>
    <source>
        <strain evidence="6">DSM 2245B / Goettingen</strain>
    </source>
</reference>
<feature type="signal peptide" evidence="3">
    <location>
        <begin position="1"/>
        <end position="40"/>
    </location>
</feature>
<dbReference type="InterPro" id="IPR008963">
    <property type="entry name" value="Purple_acid_Pase-like_N"/>
</dbReference>
<dbReference type="RefSeq" id="WP_011641357.1">
    <property type="nucleotide sequence ID" value="NC_008346.1"/>
</dbReference>
<dbReference type="GO" id="GO:0046872">
    <property type="term" value="F:metal ion binding"/>
    <property type="evidence" value="ECO:0007669"/>
    <property type="project" value="InterPro"/>
</dbReference>
<dbReference type="Gene3D" id="3.90.420.10">
    <property type="entry name" value="Oxidoreductase, molybdopterin-binding domain"/>
    <property type="match status" value="1"/>
</dbReference>
<dbReference type="PANTHER" id="PTHR22953:SF153">
    <property type="entry name" value="PURPLE ACID PHOSPHATASE"/>
    <property type="match status" value="1"/>
</dbReference>
<feature type="domain" description="SLH" evidence="4">
    <location>
        <begin position="1081"/>
        <end position="1133"/>
    </location>
</feature>
<dbReference type="KEGG" id="swo:Swol_1967"/>
<dbReference type="InterPro" id="IPR029052">
    <property type="entry name" value="Metallo-depent_PP-like"/>
</dbReference>
<sequence>MKRGFHNKLGNISSTTGGSKVLAIFLLLSFCCLLSSAALAEEVAKPEQIILSWTSDPLSSQTITWLGADDSLGQLQYQAKSSFNGSFDSAQQVKAEATKFDSRYYHYSINIRNLTPDTDYIYRLGKEGCWTEPYFFSTADDTDKFSFMYMGDVQSGYLEWGRMLNALYQENPRLRFSLLGGDLTNNDADEMEWGEFLDAASGVFSRIPLMPTLGNHDGTMYKNFFALPDNGPPGLEQEFYSFDYGNAHFAVLNSNNNCNEKAKQWLHTDLQNSKQTWKFALFHHPAYPASPDYKGIDQSIIANWVPILEQNRVDMVFVGHQHQYMRTHPVFQGEIQSDPGRYGIIYVMGNAGSKTYIPGQGFPYIAREDSGSNYQLIDIEGKSLTLTAKRADGGLIESYTINKTLKSAPILVPDTAGKIAGQLIELNFIDDADWRLAINEIKLDGVTLTPGQYSLDLPGKITIAGDLFSSAKEYNIEIKATGYEDAATTQNILASVTLNSPHDGQEFQQGQQITVKGTVNAPWNSIRIQVKDPRGESIYGPLELQVTAGQFESSFTLNAKAEVGSYNIILEGGGLPATVLGKFKVKAGDATKPAGEVILTISGSGVRNELKLTQDDLLAKNKSQVVFSAINTWPSKKWYVGEGPLLKDLLNEAGLRDTAGMIRFSSVDGYSIILTTRELIHEQRYIFPQFMDGDSSQGHIRGSANGARAVEAIIALRSAEGTDNPAYMSEIDSLLLMLGQRAVHEQNAQLFVKKINKIEVINTSPSKWDNPQADPSSGEVSLGTRVRLSSAIMDDDKIYYTTDGSSPTIDSLMYNPIASRWQSSRADIFDTINHPIEITRDTTIKAITIGPGKMDSDVVTFSYKLKKADIETIGKVIPSNGGEVSLGTEASIKIPAYALKESGAVEVKIERVINPPPVPAGLKLLGGVYEFSVGGQNSYSFAKKVLVKLSFDSSELESKENPTIYYYDESKSQWQKIGGTVSSNFIELEVDHFTKFAVMVTEKGKKEEQKKADIVIPMVKLSDIQGHWAQKDIEKLVAAGAIAGYPDGSFQPDKTISRAEFTTVLVKTLKLQNKGSEVFVDTESHWAKDYIAIAAAYGLISGYNAASFGPDDPITREQMAVIISRISELNSGFALIPFSDQVSISVWARAAVAIMAEKEIMKGYPDNTFRPQDFATRAEAVTVIVKGGGVNASH</sequence>
<keyword evidence="1 3" id="KW-0732">Signal</keyword>
<dbReference type="InterPro" id="IPR026876">
    <property type="entry name" value="Fn3_assoc_repeat"/>
</dbReference>
<dbReference type="Gene3D" id="3.60.21.10">
    <property type="match status" value="1"/>
</dbReference>
<evidence type="ECO:0000313" key="6">
    <source>
        <dbReference type="Proteomes" id="UP000001968"/>
    </source>
</evidence>
<feature type="domain" description="SLH" evidence="4">
    <location>
        <begin position="1016"/>
        <end position="1079"/>
    </location>
</feature>
<dbReference type="Pfam" id="PF00149">
    <property type="entry name" value="Metallophos"/>
    <property type="match status" value="1"/>
</dbReference>
<dbReference type="Proteomes" id="UP000001968">
    <property type="component" value="Chromosome"/>
</dbReference>
<evidence type="ECO:0000256" key="2">
    <source>
        <dbReference type="ARBA" id="ARBA00022737"/>
    </source>
</evidence>
<dbReference type="HOGENOM" id="CLU_278468_0_0_9"/>
<dbReference type="Gene3D" id="2.60.40.380">
    <property type="entry name" value="Purple acid phosphatase-like, N-terminal"/>
    <property type="match status" value="1"/>
</dbReference>
<evidence type="ECO:0000259" key="4">
    <source>
        <dbReference type="PROSITE" id="PS51272"/>
    </source>
</evidence>
<accession>Q0AVJ0</accession>